<protein>
    <submittedName>
        <fullName evidence="1">Uncharacterized protein</fullName>
    </submittedName>
</protein>
<proteinExistence type="predicted"/>
<evidence type="ECO:0000313" key="1">
    <source>
        <dbReference type="EMBL" id="PKI78364.1"/>
    </source>
</evidence>
<name>A0A2I0LCF7_PUNGR</name>
<sequence>MSSPAKSPNALSSLSSFTGAHWPQAKSDARVHASPRTCLIPIPYASTREVFDDEVPLTKLKMQTIERITQYRRSCLPRTFNGFSRAHLSIRHPPGESQDTVEDNNCTKHLLWATSTNEDRGIPVQQSHRGNLLFSF</sequence>
<gene>
    <name evidence="1" type="ORF">CRG98_001232</name>
</gene>
<comment type="caution">
    <text evidence="1">The sequence shown here is derived from an EMBL/GenBank/DDBJ whole genome shotgun (WGS) entry which is preliminary data.</text>
</comment>
<reference evidence="1 2" key="1">
    <citation type="submission" date="2017-11" db="EMBL/GenBank/DDBJ databases">
        <title>De-novo sequencing of pomegranate (Punica granatum L.) genome.</title>
        <authorList>
            <person name="Akparov Z."/>
            <person name="Amiraslanov A."/>
            <person name="Hajiyeva S."/>
            <person name="Abbasov M."/>
            <person name="Kaur K."/>
            <person name="Hamwieh A."/>
            <person name="Solovyev V."/>
            <person name="Salamov A."/>
            <person name="Braich B."/>
            <person name="Kosarev P."/>
            <person name="Mahmoud A."/>
            <person name="Hajiyev E."/>
            <person name="Babayeva S."/>
            <person name="Izzatullayeva V."/>
            <person name="Mammadov A."/>
            <person name="Mammadov A."/>
            <person name="Sharifova S."/>
            <person name="Ojaghi J."/>
            <person name="Eynullazada K."/>
            <person name="Bayramov B."/>
            <person name="Abdulazimova A."/>
            <person name="Shahmuradov I."/>
        </authorList>
    </citation>
    <scope>NUCLEOTIDE SEQUENCE [LARGE SCALE GENOMIC DNA]</scope>
    <source>
        <strain evidence="2">cv. AG2017</strain>
        <tissue evidence="1">Leaf</tissue>
    </source>
</reference>
<dbReference type="AlphaFoldDB" id="A0A2I0LCF7"/>
<dbReference type="Proteomes" id="UP000233551">
    <property type="component" value="Unassembled WGS sequence"/>
</dbReference>
<dbReference type="EMBL" id="PGOL01000054">
    <property type="protein sequence ID" value="PKI78364.1"/>
    <property type="molecule type" value="Genomic_DNA"/>
</dbReference>
<evidence type="ECO:0000313" key="2">
    <source>
        <dbReference type="Proteomes" id="UP000233551"/>
    </source>
</evidence>
<keyword evidence="2" id="KW-1185">Reference proteome</keyword>
<accession>A0A2I0LCF7</accession>
<organism evidence="1 2">
    <name type="scientific">Punica granatum</name>
    <name type="common">Pomegranate</name>
    <dbReference type="NCBI Taxonomy" id="22663"/>
    <lineage>
        <taxon>Eukaryota</taxon>
        <taxon>Viridiplantae</taxon>
        <taxon>Streptophyta</taxon>
        <taxon>Embryophyta</taxon>
        <taxon>Tracheophyta</taxon>
        <taxon>Spermatophyta</taxon>
        <taxon>Magnoliopsida</taxon>
        <taxon>eudicotyledons</taxon>
        <taxon>Gunneridae</taxon>
        <taxon>Pentapetalae</taxon>
        <taxon>rosids</taxon>
        <taxon>malvids</taxon>
        <taxon>Myrtales</taxon>
        <taxon>Lythraceae</taxon>
        <taxon>Punica</taxon>
    </lineage>
</organism>